<evidence type="ECO:0000313" key="3">
    <source>
        <dbReference type="Proteomes" id="UP001215598"/>
    </source>
</evidence>
<protein>
    <submittedName>
        <fullName evidence="2">Uncharacterized protein</fullName>
    </submittedName>
</protein>
<evidence type="ECO:0000256" key="1">
    <source>
        <dbReference type="SAM" id="MobiDB-lite"/>
    </source>
</evidence>
<dbReference type="AlphaFoldDB" id="A0AAD7MW76"/>
<proteinExistence type="predicted"/>
<feature type="region of interest" description="Disordered" evidence="1">
    <location>
        <begin position="57"/>
        <end position="80"/>
    </location>
</feature>
<evidence type="ECO:0000313" key="2">
    <source>
        <dbReference type="EMBL" id="KAJ7735341.1"/>
    </source>
</evidence>
<name>A0AAD7MW76_9AGAR</name>
<comment type="caution">
    <text evidence="2">The sequence shown here is derived from an EMBL/GenBank/DDBJ whole genome shotgun (WGS) entry which is preliminary data.</text>
</comment>
<dbReference type="Proteomes" id="UP001215598">
    <property type="component" value="Unassembled WGS sequence"/>
</dbReference>
<keyword evidence="3" id="KW-1185">Reference proteome</keyword>
<feature type="compositionally biased region" description="Polar residues" evidence="1">
    <location>
        <begin position="57"/>
        <end position="70"/>
    </location>
</feature>
<sequence>MSYVVVYLGDITSLDNKIGRRLVDTVTNRLYNARYERRFIECLERLDRGVHPFDRTQLVSGNGNNTSGATETGREQKGRMSLVRERGQEGGEGVEGVGMRCRSTGGRRFGPGGARCQGGVHAYCHRDRRERRVYERRERDERVEKERGKAEGMAGASVWSGSYHPPPHAHRGHPTQQHERPAPTLVIPHFSSGSATSTPATSWTWTIVYFYLHFLRRRQGQHQFIFYHHHHLVPLGIVLFRTPRERSGVISLSNSAQSGRACARCCAPVLRRHLALHLRLQLTRMFSAWESYIVIERVRNPLGPARIWYQK</sequence>
<dbReference type="EMBL" id="JARKIB010000127">
    <property type="protein sequence ID" value="KAJ7735341.1"/>
    <property type="molecule type" value="Genomic_DNA"/>
</dbReference>
<feature type="region of interest" description="Disordered" evidence="1">
    <location>
        <begin position="135"/>
        <end position="157"/>
    </location>
</feature>
<gene>
    <name evidence="2" type="ORF">B0H16DRAFT_1695665</name>
</gene>
<accession>A0AAD7MW76</accession>
<organism evidence="2 3">
    <name type="scientific">Mycena metata</name>
    <dbReference type="NCBI Taxonomy" id="1033252"/>
    <lineage>
        <taxon>Eukaryota</taxon>
        <taxon>Fungi</taxon>
        <taxon>Dikarya</taxon>
        <taxon>Basidiomycota</taxon>
        <taxon>Agaricomycotina</taxon>
        <taxon>Agaricomycetes</taxon>
        <taxon>Agaricomycetidae</taxon>
        <taxon>Agaricales</taxon>
        <taxon>Marasmiineae</taxon>
        <taxon>Mycenaceae</taxon>
        <taxon>Mycena</taxon>
    </lineage>
</organism>
<reference evidence="2" key="1">
    <citation type="submission" date="2023-03" db="EMBL/GenBank/DDBJ databases">
        <title>Massive genome expansion in bonnet fungi (Mycena s.s.) driven by repeated elements and novel gene families across ecological guilds.</title>
        <authorList>
            <consortium name="Lawrence Berkeley National Laboratory"/>
            <person name="Harder C.B."/>
            <person name="Miyauchi S."/>
            <person name="Viragh M."/>
            <person name="Kuo A."/>
            <person name="Thoen E."/>
            <person name="Andreopoulos B."/>
            <person name="Lu D."/>
            <person name="Skrede I."/>
            <person name="Drula E."/>
            <person name="Henrissat B."/>
            <person name="Morin E."/>
            <person name="Kohler A."/>
            <person name="Barry K."/>
            <person name="LaButti K."/>
            <person name="Morin E."/>
            <person name="Salamov A."/>
            <person name="Lipzen A."/>
            <person name="Mereny Z."/>
            <person name="Hegedus B."/>
            <person name="Baldrian P."/>
            <person name="Stursova M."/>
            <person name="Weitz H."/>
            <person name="Taylor A."/>
            <person name="Grigoriev I.V."/>
            <person name="Nagy L.G."/>
            <person name="Martin F."/>
            <person name="Kauserud H."/>
        </authorList>
    </citation>
    <scope>NUCLEOTIDE SEQUENCE</scope>
    <source>
        <strain evidence="2">CBHHK182m</strain>
    </source>
</reference>
<feature type="compositionally biased region" description="Basic and acidic residues" evidence="1">
    <location>
        <begin position="135"/>
        <end position="150"/>
    </location>
</feature>